<evidence type="ECO:0000313" key="3">
    <source>
        <dbReference type="Proteomes" id="UP000216339"/>
    </source>
</evidence>
<reference evidence="2 3" key="1">
    <citation type="submission" date="2016-11" db="EMBL/GenBank/DDBJ databases">
        <title>Study of marine rhodopsin-containing bacteria.</title>
        <authorList>
            <person name="Yoshizawa S."/>
            <person name="Kumagai Y."/>
            <person name="Kogure K."/>
        </authorList>
    </citation>
    <scope>NUCLEOTIDE SEQUENCE [LARGE SCALE GENOMIC DNA]</scope>
    <source>
        <strain evidence="2 3">SAORIC-28</strain>
    </source>
</reference>
<dbReference type="OrthoDB" id="366288at2"/>
<feature type="region of interest" description="Disordered" evidence="1">
    <location>
        <begin position="130"/>
        <end position="151"/>
    </location>
</feature>
<evidence type="ECO:0000313" key="2">
    <source>
        <dbReference type="EMBL" id="PAP76014.1"/>
    </source>
</evidence>
<gene>
    <name evidence="2" type="ORF">BSZ37_05940</name>
</gene>
<dbReference type="InterPro" id="IPR011749">
    <property type="entry name" value="CHP02243"/>
</dbReference>
<protein>
    <submittedName>
        <fullName evidence="2">Putative baseplate assembly protein</fullName>
    </submittedName>
</protein>
<sequence length="844" mass="89445">MSDLTFCGCCDGVERQTPLSVENRPGLSALAYRVGTHGRFKASMHAALGEQPGLAGLTTRDDADPTLALIDAWATVLDVLSFYQERIANEHYLRTAAERLSVLQLAREIGYELGPGVAAGTTLAFGLQTGPGAPETSRVPAGTQAQSLPGQDELPQTFETVEEITARAEWQAMRPRASAPVVPVRGTRGIWLEGVDLNLRAGDGLLLVGEEREDDPGSERWDFRRIKDVTLDRRRALTHVVFERGLGSYVPPVLPASDPTVYVFRQRAALFGSHAPDWRAMPDSIKRAYLGLASTTPVPVDAEPWGGQLTIGDISGIEAETFPDGPIYLDALYPEIVPDSWVVLAQPEYAEAYRVLEVAEDARTGFTLSSKTTRLELDGENLSFRFGDHVQETVVFAVSEALVRAEAPLVTPVEGATVVLSKPVTTIQEGQLVAFAGTDVDTGEAATEVATVARVNDVGGLPQLTLDAPLAHRYAREDDAGAGVVGARLNANVARATHGKTVAGEVLGSGDGSVPFQRFTLANKPLTHTASVAAGGASSTLEVRVNRVRWDEVPSLYQQPPDARVYTTRLADDGTVTVQFGDGVNGARLPTAVENVTATYRMGIGLDALVDAGQISLLMTRPFGVKDVTNPEAPTGADDPEKLADARDNAPLTVLTLDRVVSVQDVEDYARAFAGIGKAGATVLWSGERQVVHLTVAGAAGAEVVEGSDLFTSLIGSLDAARHVHAEIVVSPFAPRPFGLEAVVAVDPAALADDVLAAVEAALVAAFSFEARAFGQSVSTAEVLAAMQAVEGVVFVDLESLDGADPFANPWLVARPARWEGGAIRPAELLTVDPDRIDLTATSP</sequence>
<name>A0A271IYX6_9BACT</name>
<dbReference type="Proteomes" id="UP000216339">
    <property type="component" value="Unassembled WGS sequence"/>
</dbReference>
<dbReference type="EMBL" id="MQWD01000001">
    <property type="protein sequence ID" value="PAP76014.1"/>
    <property type="molecule type" value="Genomic_DNA"/>
</dbReference>
<keyword evidence="3" id="KW-1185">Reference proteome</keyword>
<dbReference type="RefSeq" id="WP_095509657.1">
    <property type="nucleotide sequence ID" value="NZ_MQWD01000001.1"/>
</dbReference>
<organism evidence="2 3">
    <name type="scientific">Rubrivirga marina</name>
    <dbReference type="NCBI Taxonomy" id="1196024"/>
    <lineage>
        <taxon>Bacteria</taxon>
        <taxon>Pseudomonadati</taxon>
        <taxon>Rhodothermota</taxon>
        <taxon>Rhodothermia</taxon>
        <taxon>Rhodothermales</taxon>
        <taxon>Rubricoccaceae</taxon>
        <taxon>Rubrivirga</taxon>
    </lineage>
</organism>
<dbReference type="AlphaFoldDB" id="A0A271IYX6"/>
<comment type="caution">
    <text evidence="2">The sequence shown here is derived from an EMBL/GenBank/DDBJ whole genome shotgun (WGS) entry which is preliminary data.</text>
</comment>
<proteinExistence type="predicted"/>
<dbReference type="NCBIfam" id="TIGR02243">
    <property type="entry name" value="putative baseplate assembly protein"/>
    <property type="match status" value="1"/>
</dbReference>
<evidence type="ECO:0000256" key="1">
    <source>
        <dbReference type="SAM" id="MobiDB-lite"/>
    </source>
</evidence>
<accession>A0A271IYX6</accession>